<keyword evidence="2" id="KW-0472">Membrane</keyword>
<feature type="region of interest" description="Disordered" evidence="1">
    <location>
        <begin position="1"/>
        <end position="25"/>
    </location>
</feature>
<accession>Q2JB27</accession>
<dbReference type="InterPro" id="IPR046291">
    <property type="entry name" value="DUF6328"/>
</dbReference>
<dbReference type="AlphaFoldDB" id="Q2JB27"/>
<feature type="transmembrane region" description="Helical" evidence="2">
    <location>
        <begin position="138"/>
        <end position="159"/>
    </location>
</feature>
<evidence type="ECO:0008006" key="5">
    <source>
        <dbReference type="Google" id="ProtNLM"/>
    </source>
</evidence>
<accession>A0A1X1PTP8</accession>
<dbReference type="EMBL" id="CP000249">
    <property type="protein sequence ID" value="ABD11515.1"/>
    <property type="molecule type" value="Genomic_DNA"/>
</dbReference>
<evidence type="ECO:0000313" key="4">
    <source>
        <dbReference type="Proteomes" id="UP000001937"/>
    </source>
</evidence>
<proteinExistence type="predicted"/>
<feature type="transmembrane region" description="Helical" evidence="2">
    <location>
        <begin position="112"/>
        <end position="132"/>
    </location>
</feature>
<dbReference type="Proteomes" id="UP000001937">
    <property type="component" value="Chromosome"/>
</dbReference>
<organism evidence="3 4">
    <name type="scientific">Frankia casuarinae (strain DSM 45818 / CECT 9043 / HFP020203 / CcI3)</name>
    <dbReference type="NCBI Taxonomy" id="106370"/>
    <lineage>
        <taxon>Bacteria</taxon>
        <taxon>Bacillati</taxon>
        <taxon>Actinomycetota</taxon>
        <taxon>Actinomycetes</taxon>
        <taxon>Frankiales</taxon>
        <taxon>Frankiaceae</taxon>
        <taxon>Frankia</taxon>
    </lineage>
</organism>
<keyword evidence="2" id="KW-1133">Transmembrane helix</keyword>
<evidence type="ECO:0000256" key="2">
    <source>
        <dbReference type="SAM" id="Phobius"/>
    </source>
</evidence>
<evidence type="ECO:0000313" key="3">
    <source>
        <dbReference type="EMBL" id="ABD11515.1"/>
    </source>
</evidence>
<keyword evidence="2" id="KW-0812">Transmembrane</keyword>
<name>Q2JB27_FRACC</name>
<dbReference type="HOGENOM" id="CLU_087620_2_0_11"/>
<feature type="compositionally biased region" description="Low complexity" evidence="1">
    <location>
        <begin position="1"/>
        <end position="15"/>
    </location>
</feature>
<evidence type="ECO:0000256" key="1">
    <source>
        <dbReference type="SAM" id="MobiDB-lite"/>
    </source>
</evidence>
<gene>
    <name evidence="3" type="ordered locus">Francci3_2143</name>
</gene>
<dbReference type="OrthoDB" id="3625784at2"/>
<keyword evidence="4" id="KW-1185">Reference proteome</keyword>
<dbReference type="STRING" id="106370.Francci3_2143"/>
<dbReference type="KEGG" id="fra:Francci3_2143"/>
<dbReference type="RefSeq" id="WP_011436562.1">
    <property type="nucleotide sequence ID" value="NC_007777.1"/>
</dbReference>
<sequence length="174" mass="18637">MTARSSTARGSSSNGGPDPSETPAQRRYRNWGDLLQELRVVQTGVQLLTAFLLAIPFQQRFTTLSNEQKSLYLVIVLLTVSATGLLIMPVSLHRAVFRRKEKETLIRVANRLAQVGLALFAVAVSGVVLLIFDVVRGAPAGWIAGGCTFVVLVVLWAVVPAAIRLAAGGWASGP</sequence>
<dbReference type="Pfam" id="PF19853">
    <property type="entry name" value="DUF6328"/>
    <property type="match status" value="1"/>
</dbReference>
<reference evidence="3 4" key="1">
    <citation type="journal article" date="2007" name="Genome Res.">
        <title>Genome characteristics of facultatively symbiotic Frankia sp. strains reflect host range and host plant biogeography.</title>
        <authorList>
            <person name="Normand P."/>
            <person name="Lapierre P."/>
            <person name="Tisa L.S."/>
            <person name="Gogarten J.P."/>
            <person name="Alloisio N."/>
            <person name="Bagnarol E."/>
            <person name="Bassi C.A."/>
            <person name="Berry A.M."/>
            <person name="Bickhart D.M."/>
            <person name="Choisne N."/>
            <person name="Couloux A."/>
            <person name="Cournoyer B."/>
            <person name="Cruveiller S."/>
            <person name="Daubin V."/>
            <person name="Demange N."/>
            <person name="Francino M.P."/>
            <person name="Goltsman E."/>
            <person name="Huang Y."/>
            <person name="Kopp O.R."/>
            <person name="Labarre L."/>
            <person name="Lapidus A."/>
            <person name="Lavire C."/>
            <person name="Marechal J."/>
            <person name="Martinez M."/>
            <person name="Mastronunzio J.E."/>
            <person name="Mullin B.C."/>
            <person name="Niemann J."/>
            <person name="Pujic P."/>
            <person name="Rawnsley T."/>
            <person name="Rouy Z."/>
            <person name="Schenowitz C."/>
            <person name="Sellstedt A."/>
            <person name="Tavares F."/>
            <person name="Tomkins J.P."/>
            <person name="Vallenet D."/>
            <person name="Valverde C."/>
            <person name="Wall L.G."/>
            <person name="Wang Y."/>
            <person name="Medigue C."/>
            <person name="Benson D.R."/>
        </authorList>
    </citation>
    <scope>NUCLEOTIDE SEQUENCE [LARGE SCALE GENOMIC DNA]</scope>
    <source>
        <strain evidence="4">DSM 45818 / CECT 9043 / CcI3</strain>
    </source>
</reference>
<feature type="transmembrane region" description="Helical" evidence="2">
    <location>
        <begin position="70"/>
        <end position="92"/>
    </location>
</feature>
<protein>
    <recommendedName>
        <fullName evidence="5">Sodium:proton antiporter</fullName>
    </recommendedName>
</protein>
<dbReference type="eggNOG" id="ENOG5032CKR">
    <property type="taxonomic scope" value="Bacteria"/>
</dbReference>